<evidence type="ECO:0000256" key="1">
    <source>
        <dbReference type="SAM" id="Phobius"/>
    </source>
</evidence>
<reference evidence="3" key="1">
    <citation type="submission" date="2015-11" db="EMBL/GenBank/DDBJ databases">
        <authorList>
            <person name="Tobias N.J."/>
            <person name="Mishra B."/>
            <person name="Gupta D.K."/>
            <person name="Thines M."/>
            <person name="Stinear T.P."/>
            <person name="Bode H.B."/>
        </authorList>
    </citation>
    <scope>NUCLEOTIDE SEQUENCE [LARGE SCALE GENOMIC DNA]</scope>
    <source>
        <strain evidence="3">PB45.5</strain>
    </source>
</reference>
<keyword evidence="3" id="KW-1185">Reference proteome</keyword>
<dbReference type="EMBL" id="LOIC01000009">
    <property type="protein sequence ID" value="OCA56608.1"/>
    <property type="molecule type" value="Genomic_DNA"/>
</dbReference>
<name>A0A1B8YN68_9GAMM</name>
<keyword evidence="1" id="KW-0812">Transmembrane</keyword>
<dbReference type="InterPro" id="IPR049458">
    <property type="entry name" value="EpsG-like"/>
</dbReference>
<feature type="transmembrane region" description="Helical" evidence="1">
    <location>
        <begin position="143"/>
        <end position="160"/>
    </location>
</feature>
<dbReference type="RefSeq" id="WP_065388887.1">
    <property type="nucleotide sequence ID" value="NZ_CAWMQN010000009.1"/>
</dbReference>
<dbReference type="Proteomes" id="UP000092665">
    <property type="component" value="Unassembled WGS sequence"/>
</dbReference>
<feature type="transmembrane region" description="Helical" evidence="1">
    <location>
        <begin position="201"/>
        <end position="226"/>
    </location>
</feature>
<keyword evidence="1" id="KW-1133">Transmembrane helix</keyword>
<accession>A0A1B8YN68</accession>
<evidence type="ECO:0000313" key="3">
    <source>
        <dbReference type="Proteomes" id="UP000092665"/>
    </source>
</evidence>
<feature type="transmembrane region" description="Helical" evidence="1">
    <location>
        <begin position="330"/>
        <end position="350"/>
    </location>
</feature>
<feature type="transmembrane region" description="Helical" evidence="1">
    <location>
        <begin position="97"/>
        <end position="113"/>
    </location>
</feature>
<feature type="transmembrane region" description="Helical" evidence="1">
    <location>
        <begin position="166"/>
        <end position="189"/>
    </location>
</feature>
<protein>
    <recommendedName>
        <fullName evidence="4">Transmembrane protein EpsG</fullName>
    </recommendedName>
</protein>
<sequence>MIYFYSFAYALCAFFSLIEKNISKQDRWIKIIFVLIIFLLLSVTILLKPIGLGLDDFNYLAILEMQCDTCSVINPLGWAPGFMLLTSIAARFNELNFYALIIMVFFICYFLNTFAFYKFSPIISISILWYLSHLFFYKEITQFRSAIAYSIAFLSFYFLYINKAKLFFLAILLATLFHFSALIAVIAYLGKRLGTKKLFYIILFSILLSFFGILNSLLIMLSSIFLNENAFNAYVLDKIGFAKSLGLLNPTTIKYLLFSFFFYSIRNNFYNYPAFNFILSMYMIAPIWIIIFSEFGTLAGRPASIFSIFEGILLSHFAHLYTKDLIIRRAFIIFLSITLLLINLLVIKPINTNYLF</sequence>
<evidence type="ECO:0008006" key="4">
    <source>
        <dbReference type="Google" id="ProtNLM"/>
    </source>
</evidence>
<dbReference type="AlphaFoldDB" id="A0A1B8YN68"/>
<keyword evidence="1" id="KW-0472">Membrane</keyword>
<feature type="transmembrane region" description="Helical" evidence="1">
    <location>
        <begin position="119"/>
        <end position="136"/>
    </location>
</feature>
<evidence type="ECO:0000313" key="2">
    <source>
        <dbReference type="EMBL" id="OCA56608.1"/>
    </source>
</evidence>
<feature type="transmembrane region" description="Helical" evidence="1">
    <location>
        <begin position="246"/>
        <end position="265"/>
    </location>
</feature>
<feature type="transmembrane region" description="Helical" evidence="1">
    <location>
        <begin position="31"/>
        <end position="52"/>
    </location>
</feature>
<gene>
    <name evidence="2" type="ORF">Phpb_00339</name>
</gene>
<comment type="caution">
    <text evidence="2">The sequence shown here is derived from an EMBL/GenBank/DDBJ whole genome shotgun (WGS) entry which is preliminary data.</text>
</comment>
<feature type="transmembrane region" description="Helical" evidence="1">
    <location>
        <begin position="272"/>
        <end position="292"/>
    </location>
</feature>
<dbReference type="Pfam" id="PF14897">
    <property type="entry name" value="EpsG"/>
    <property type="match status" value="1"/>
</dbReference>
<feature type="transmembrane region" description="Helical" evidence="1">
    <location>
        <begin position="72"/>
        <end position="90"/>
    </location>
</feature>
<proteinExistence type="predicted"/>
<organism evidence="2 3">
    <name type="scientific">Photorhabdus namnaonensis</name>
    <dbReference type="NCBI Taxonomy" id="1851568"/>
    <lineage>
        <taxon>Bacteria</taxon>
        <taxon>Pseudomonadati</taxon>
        <taxon>Pseudomonadota</taxon>
        <taxon>Gammaproteobacteria</taxon>
        <taxon>Enterobacterales</taxon>
        <taxon>Morganellaceae</taxon>
        <taxon>Photorhabdus</taxon>
    </lineage>
</organism>